<organism evidence="9 10">
    <name type="scientific">Faecalicoccus pleomorphus</name>
    <dbReference type="NCBI Taxonomy" id="1323"/>
    <lineage>
        <taxon>Bacteria</taxon>
        <taxon>Bacillati</taxon>
        <taxon>Bacillota</taxon>
        <taxon>Erysipelotrichia</taxon>
        <taxon>Erysipelotrichales</taxon>
        <taxon>Erysipelotrichaceae</taxon>
        <taxon>Faecalicoccus</taxon>
    </lineage>
</organism>
<dbReference type="InterPro" id="IPR011023">
    <property type="entry name" value="Nop2p"/>
</dbReference>
<dbReference type="NCBIfam" id="TIGR00446">
    <property type="entry name" value="nop2p"/>
    <property type="match status" value="1"/>
</dbReference>
<dbReference type="PROSITE" id="PS51686">
    <property type="entry name" value="SAM_MT_RSMB_NOP"/>
    <property type="match status" value="1"/>
</dbReference>
<evidence type="ECO:0000256" key="7">
    <source>
        <dbReference type="PROSITE-ProRule" id="PRU01023"/>
    </source>
</evidence>
<dbReference type="InterPro" id="IPR027391">
    <property type="entry name" value="Nol1_Nop2_Fmu_2"/>
</dbReference>
<dbReference type="EMBL" id="UHFX01000003">
    <property type="protein sequence ID" value="SUO04754.1"/>
    <property type="molecule type" value="Genomic_DNA"/>
</dbReference>
<dbReference type="CDD" id="cd21147">
    <property type="entry name" value="RsmF_methylt_CTD1"/>
    <property type="match status" value="1"/>
</dbReference>
<proteinExistence type="inferred from homology"/>
<dbReference type="GO" id="GO:0003723">
    <property type="term" value="F:RNA binding"/>
    <property type="evidence" value="ECO:0007669"/>
    <property type="project" value="UniProtKB-UniRule"/>
</dbReference>
<feature type="binding site" evidence="7">
    <location>
        <position position="180"/>
    </location>
    <ligand>
        <name>S-adenosyl-L-methionine</name>
        <dbReference type="ChEBI" id="CHEBI:59789"/>
    </ligand>
</feature>
<reference evidence="9 10" key="1">
    <citation type="submission" date="2018-06" db="EMBL/GenBank/DDBJ databases">
        <authorList>
            <consortium name="Pathogen Informatics"/>
            <person name="Doyle S."/>
        </authorList>
    </citation>
    <scope>NUCLEOTIDE SEQUENCE [LARGE SCALE GENOMIC DNA]</scope>
    <source>
        <strain evidence="9 10">NCTC11087</strain>
    </source>
</reference>
<feature type="binding site" evidence="7">
    <location>
        <position position="135"/>
    </location>
    <ligand>
        <name>S-adenosyl-L-methionine</name>
        <dbReference type="ChEBI" id="CHEBI:59789"/>
    </ligand>
</feature>
<dbReference type="Gene3D" id="3.40.50.150">
    <property type="entry name" value="Vaccinia Virus protein VP39"/>
    <property type="match status" value="1"/>
</dbReference>
<dbReference type="GO" id="GO:0006396">
    <property type="term" value="P:RNA processing"/>
    <property type="evidence" value="ECO:0007669"/>
    <property type="project" value="InterPro"/>
</dbReference>
<dbReference type="Gene3D" id="2.30.130.60">
    <property type="match status" value="1"/>
</dbReference>
<dbReference type="CDD" id="cd02440">
    <property type="entry name" value="AdoMet_MTases"/>
    <property type="match status" value="1"/>
</dbReference>
<evidence type="ECO:0000256" key="6">
    <source>
        <dbReference type="ARBA" id="ARBA00022884"/>
    </source>
</evidence>
<evidence type="ECO:0000256" key="4">
    <source>
        <dbReference type="ARBA" id="ARBA00022679"/>
    </source>
</evidence>
<dbReference type="Pfam" id="PF13636">
    <property type="entry name" value="Methyltranf_PUA"/>
    <property type="match status" value="1"/>
</dbReference>
<keyword evidence="3 7" id="KW-0489">Methyltransferase</keyword>
<dbReference type="InterPro" id="IPR031341">
    <property type="entry name" value="Methyltr_RsmF_N"/>
</dbReference>
<evidence type="ECO:0000313" key="10">
    <source>
        <dbReference type="Proteomes" id="UP000255523"/>
    </source>
</evidence>
<gene>
    <name evidence="9" type="primary">rsmF_2</name>
    <name evidence="9" type="ORF">NCTC11087_01681</name>
</gene>
<dbReference type="InterPro" id="IPR001678">
    <property type="entry name" value="MeTrfase_RsmB-F_NOP2_dom"/>
</dbReference>
<dbReference type="Pfam" id="PF01189">
    <property type="entry name" value="Methyltr_RsmB-F"/>
    <property type="match status" value="1"/>
</dbReference>
<dbReference type="Pfam" id="PF17125">
    <property type="entry name" value="Methyltr_RsmF_N"/>
    <property type="match status" value="1"/>
</dbReference>
<accession>A0A380LLI7</accession>
<dbReference type="PANTHER" id="PTHR22807">
    <property type="entry name" value="NOP2 YEAST -RELATED NOL1/NOP2/FMU SUN DOMAIN-CONTAINING"/>
    <property type="match status" value="1"/>
</dbReference>
<dbReference type="EC" id="2.1.1.178" evidence="9"/>
<keyword evidence="10" id="KW-1185">Reference proteome</keyword>
<dbReference type="InterPro" id="IPR031340">
    <property type="entry name" value="RsmF_methylt_CI"/>
</dbReference>
<dbReference type="PANTHER" id="PTHR22807:SF30">
    <property type="entry name" value="28S RRNA (CYTOSINE(4447)-C(5))-METHYLTRANSFERASE-RELATED"/>
    <property type="match status" value="1"/>
</dbReference>
<dbReference type="GO" id="GO:0001510">
    <property type="term" value="P:RNA methylation"/>
    <property type="evidence" value="ECO:0007669"/>
    <property type="project" value="InterPro"/>
</dbReference>
<evidence type="ECO:0000256" key="1">
    <source>
        <dbReference type="ARBA" id="ARBA00007494"/>
    </source>
</evidence>
<dbReference type="PROSITE" id="PS01153">
    <property type="entry name" value="NOL1_NOP2_SUN"/>
    <property type="match status" value="1"/>
</dbReference>
<keyword evidence="5 7" id="KW-0949">S-adenosyl-L-methionine</keyword>
<keyword evidence="6 7" id="KW-0694">RNA-binding</keyword>
<keyword evidence="4 7" id="KW-0808">Transferase</keyword>
<dbReference type="SUPFAM" id="SSF53335">
    <property type="entry name" value="S-adenosyl-L-methionine-dependent methyltransferases"/>
    <property type="match status" value="1"/>
</dbReference>
<evidence type="ECO:0000259" key="8">
    <source>
        <dbReference type="PROSITE" id="PS51686"/>
    </source>
</evidence>
<sequence>MSIQLPKNYIQQMKELLKDEFEAYMQSFEQERYYGLRINTNKISVEDFLKISPFQLKPIPWADNGFYYQGNQKPAKHPYYYAGLYYLQEPSAMLPAQVLPIEEGEYVLDTCAAPGGKSTELAAKLQNTGLLLSNDISTSRCQGLIKNIELSGSYNTWVCSEDLVDLSKRFKETFDKILVDAPCSGEGMFRKEPHLISSWQERDDTYYPPIQKDILSCAVDMLKPGGKIVYSTCTFSIKENEEVIQDVLQRHSDLHLVPISKMPGFASGVGMEECVRLYPHKIKGEGHFVALLQKEGDATKKICKKENISLPESFKEFLQMCSFDFSKGCFSIKNDKIIWSPQQLSEQKRWRLLRSGLICGGIKKNHFEPSQAFALALKKEEFKNTADLSVDDPRVIKYLKGETIDIKDQDTTSKGWILVCVDGYPLGFGKIDKGIIKNKYAKGWRWQ</sequence>
<dbReference type="GO" id="GO:0008173">
    <property type="term" value="F:RNA methyltransferase activity"/>
    <property type="evidence" value="ECO:0007669"/>
    <property type="project" value="InterPro"/>
</dbReference>
<dbReference type="PRINTS" id="PR02008">
    <property type="entry name" value="RCMTFAMILY"/>
</dbReference>
<dbReference type="Pfam" id="PF17126">
    <property type="entry name" value="RsmF_methylt_CI"/>
    <property type="match status" value="1"/>
</dbReference>
<dbReference type="RefSeq" id="WP_022790077.1">
    <property type="nucleotide sequence ID" value="NZ_UHFX01000003.1"/>
</dbReference>
<dbReference type="Proteomes" id="UP000255523">
    <property type="component" value="Unassembled WGS sequence"/>
</dbReference>
<dbReference type="InterPro" id="IPR018314">
    <property type="entry name" value="RsmB/NOL1/NOP2-like_CS"/>
</dbReference>
<dbReference type="InterPro" id="IPR049560">
    <property type="entry name" value="MeTrfase_RsmB-F_NOP2_cat"/>
</dbReference>
<name>A0A380LLI7_9FIRM</name>
<feature type="binding site" evidence="7">
    <location>
        <position position="162"/>
    </location>
    <ligand>
        <name>S-adenosyl-L-methionine</name>
        <dbReference type="ChEBI" id="CHEBI:59789"/>
    </ligand>
</feature>
<dbReference type="InterPro" id="IPR029063">
    <property type="entry name" value="SAM-dependent_MTases_sf"/>
</dbReference>
<dbReference type="Gene3D" id="3.30.70.1170">
    <property type="entry name" value="Sun protein, domain 3"/>
    <property type="match status" value="1"/>
</dbReference>
<comment type="similarity">
    <text evidence="1 7">Belongs to the class I-like SAM-binding methyltransferase superfamily. RsmB/NOP family.</text>
</comment>
<dbReference type="OrthoDB" id="9810297at2"/>
<feature type="binding site" evidence="7">
    <location>
        <begin position="111"/>
        <end position="117"/>
    </location>
    <ligand>
        <name>S-adenosyl-L-methionine</name>
        <dbReference type="ChEBI" id="CHEBI:59789"/>
    </ligand>
</feature>
<evidence type="ECO:0000313" key="9">
    <source>
        <dbReference type="EMBL" id="SUO04754.1"/>
    </source>
</evidence>
<feature type="domain" description="SAM-dependent MTase RsmB/NOP-type" evidence="8">
    <location>
        <begin position="21"/>
        <end position="295"/>
    </location>
</feature>
<feature type="active site" description="Nucleophile" evidence="7">
    <location>
        <position position="233"/>
    </location>
</feature>
<dbReference type="GeneID" id="77462626"/>
<evidence type="ECO:0000256" key="3">
    <source>
        <dbReference type="ARBA" id="ARBA00022603"/>
    </source>
</evidence>
<protein>
    <submittedName>
        <fullName evidence="9">tRNA and rRNA cytosine-C5-methylase</fullName>
        <ecNumber evidence="9">2.1.1.178</ecNumber>
    </submittedName>
</protein>
<keyword evidence="2" id="KW-0963">Cytoplasm</keyword>
<dbReference type="AlphaFoldDB" id="A0A380LLI7"/>
<evidence type="ECO:0000256" key="5">
    <source>
        <dbReference type="ARBA" id="ARBA00022691"/>
    </source>
</evidence>
<evidence type="ECO:0000256" key="2">
    <source>
        <dbReference type="ARBA" id="ARBA00022490"/>
    </source>
</evidence>
<dbReference type="GO" id="GO:0008757">
    <property type="term" value="F:S-adenosylmethionine-dependent methyltransferase activity"/>
    <property type="evidence" value="ECO:0007669"/>
    <property type="project" value="InterPro"/>
</dbReference>
<dbReference type="InterPro" id="IPR023267">
    <property type="entry name" value="RCMT"/>
</dbReference>